<keyword evidence="1" id="KW-1133">Transmembrane helix</keyword>
<organism evidence="2 3">
    <name type="scientific">Romeriopsis navalis LEGE 11480</name>
    <dbReference type="NCBI Taxonomy" id="2777977"/>
    <lineage>
        <taxon>Bacteria</taxon>
        <taxon>Bacillati</taxon>
        <taxon>Cyanobacteriota</taxon>
        <taxon>Cyanophyceae</taxon>
        <taxon>Leptolyngbyales</taxon>
        <taxon>Leptolyngbyaceae</taxon>
        <taxon>Romeriopsis</taxon>
        <taxon>Romeriopsis navalis</taxon>
    </lineage>
</organism>
<evidence type="ECO:0000256" key="1">
    <source>
        <dbReference type="SAM" id="Phobius"/>
    </source>
</evidence>
<dbReference type="Pfam" id="PF11375">
    <property type="entry name" value="DUF3177"/>
    <property type="match status" value="1"/>
</dbReference>
<dbReference type="InterPro" id="IPR021515">
    <property type="entry name" value="DUF3177"/>
</dbReference>
<dbReference type="Proteomes" id="UP000625316">
    <property type="component" value="Unassembled WGS sequence"/>
</dbReference>
<evidence type="ECO:0000313" key="2">
    <source>
        <dbReference type="EMBL" id="MBE9033315.1"/>
    </source>
</evidence>
<evidence type="ECO:0000313" key="3">
    <source>
        <dbReference type="Proteomes" id="UP000625316"/>
    </source>
</evidence>
<dbReference type="AlphaFoldDB" id="A0A928VRT8"/>
<dbReference type="RefSeq" id="WP_264328123.1">
    <property type="nucleotide sequence ID" value="NZ_JADEXQ010000177.1"/>
</dbReference>
<keyword evidence="1" id="KW-0472">Membrane</keyword>
<comment type="caution">
    <text evidence="2">The sequence shown here is derived from an EMBL/GenBank/DDBJ whole genome shotgun (WGS) entry which is preliminary data.</text>
</comment>
<feature type="transmembrane region" description="Helical" evidence="1">
    <location>
        <begin position="71"/>
        <end position="88"/>
    </location>
</feature>
<protein>
    <submittedName>
        <fullName evidence="2">DUF3177 family protein</fullName>
    </submittedName>
</protein>
<reference evidence="2" key="1">
    <citation type="submission" date="2020-10" db="EMBL/GenBank/DDBJ databases">
        <authorList>
            <person name="Castelo-Branco R."/>
            <person name="Eusebio N."/>
            <person name="Adriana R."/>
            <person name="Vieira A."/>
            <person name="Brugerolle De Fraissinette N."/>
            <person name="Rezende De Castro R."/>
            <person name="Schneider M.P."/>
            <person name="Vasconcelos V."/>
            <person name="Leao P.N."/>
        </authorList>
    </citation>
    <scope>NUCLEOTIDE SEQUENCE</scope>
    <source>
        <strain evidence="2">LEGE 11480</strain>
    </source>
</reference>
<keyword evidence="1" id="KW-0812">Transmembrane</keyword>
<gene>
    <name evidence="2" type="ORF">IQ266_26635</name>
</gene>
<proteinExistence type="predicted"/>
<sequence>MQVPPWMSTAVWTDYRLALIFTVLVPLVLVVWSFLTQSEGIYKLMVIYWKVASLLGITVYLLIAALPIGFLSGWIARILIPISLWLWIDINDEIRDLPNSNLKLLTTSWRWAVTAYCAIGALFQLSSLRCAFLSHTQITDDAACSLWLQAPWAFREIIHNSTKPWFLGTLGIIGLVIYGLLFSYFVFFRLGKAKRNALS</sequence>
<dbReference type="EMBL" id="JADEXQ010000177">
    <property type="protein sequence ID" value="MBE9033315.1"/>
    <property type="molecule type" value="Genomic_DNA"/>
</dbReference>
<feature type="transmembrane region" description="Helical" evidence="1">
    <location>
        <begin position="109"/>
        <end position="126"/>
    </location>
</feature>
<keyword evidence="3" id="KW-1185">Reference proteome</keyword>
<feature type="transmembrane region" description="Helical" evidence="1">
    <location>
        <begin position="165"/>
        <end position="187"/>
    </location>
</feature>
<accession>A0A928VRT8</accession>
<feature type="transmembrane region" description="Helical" evidence="1">
    <location>
        <begin position="15"/>
        <end position="35"/>
    </location>
</feature>
<name>A0A928VRT8_9CYAN</name>
<feature type="transmembrane region" description="Helical" evidence="1">
    <location>
        <begin position="47"/>
        <end position="65"/>
    </location>
</feature>